<name>A0A8J3RA24_9ACTN</name>
<evidence type="ECO:0000256" key="1">
    <source>
        <dbReference type="ARBA" id="ARBA00007637"/>
    </source>
</evidence>
<sequence>MTRFLVTGGAGFIGSHIVHALVERGDEVIVLDNLVGGTPDNLPSQAQLVRGDIADPVTVDELFAAYRFEKVLHLAAFAAEGISHTVKRHNYTVNLIGSVNLVNAALTTGTRFFGFASSVAVYGDGPTPMCEDDTPVPADSYGNAKLAVERELAVTMRLQKLPFTALRMHNVYGERQNMADPYRNAVAIFLNQVLRGEPITVYGDGGQRRAFTYVGDIAQAFLAAAEREDAWGRALNLGSRATWTVLEMARAVRDALGTPDHPIMHLPARSEVRAAFTDSARARRILGDWTDTPLPDGMARTAAWARTHGPVQPTTSLRLETADPDSSTWLAWATARPAAGPSVSETPRTDRTTTA</sequence>
<dbReference type="PANTHER" id="PTHR43000">
    <property type="entry name" value="DTDP-D-GLUCOSE 4,6-DEHYDRATASE-RELATED"/>
    <property type="match status" value="1"/>
</dbReference>
<dbReference type="InterPro" id="IPR036291">
    <property type="entry name" value="NAD(P)-bd_dom_sf"/>
</dbReference>
<organism evidence="4 5">
    <name type="scientific">Sphaerimonospora thailandensis</name>
    <dbReference type="NCBI Taxonomy" id="795644"/>
    <lineage>
        <taxon>Bacteria</taxon>
        <taxon>Bacillati</taxon>
        <taxon>Actinomycetota</taxon>
        <taxon>Actinomycetes</taxon>
        <taxon>Streptosporangiales</taxon>
        <taxon>Streptosporangiaceae</taxon>
        <taxon>Sphaerimonospora</taxon>
    </lineage>
</organism>
<dbReference type="SUPFAM" id="SSF51735">
    <property type="entry name" value="NAD(P)-binding Rossmann-fold domains"/>
    <property type="match status" value="1"/>
</dbReference>
<feature type="region of interest" description="Disordered" evidence="2">
    <location>
        <begin position="334"/>
        <end position="355"/>
    </location>
</feature>
<gene>
    <name evidence="4" type="ORF">Mth01_10410</name>
</gene>
<evidence type="ECO:0000256" key="2">
    <source>
        <dbReference type="SAM" id="MobiDB-lite"/>
    </source>
</evidence>
<dbReference type="AlphaFoldDB" id="A0A8J3RA24"/>
<reference evidence="4" key="1">
    <citation type="submission" date="2021-01" db="EMBL/GenBank/DDBJ databases">
        <title>Whole genome shotgun sequence of Sphaerimonospora thailandensis NBRC 107569.</title>
        <authorList>
            <person name="Komaki H."/>
            <person name="Tamura T."/>
        </authorList>
    </citation>
    <scope>NUCLEOTIDE SEQUENCE</scope>
    <source>
        <strain evidence="4">NBRC 107569</strain>
    </source>
</reference>
<dbReference type="EMBL" id="BOOG01000010">
    <property type="protein sequence ID" value="GIH68788.1"/>
    <property type="molecule type" value="Genomic_DNA"/>
</dbReference>
<dbReference type="Gene3D" id="3.40.50.720">
    <property type="entry name" value="NAD(P)-binding Rossmann-like Domain"/>
    <property type="match status" value="1"/>
</dbReference>
<comment type="caution">
    <text evidence="4">The sequence shown here is derived from an EMBL/GenBank/DDBJ whole genome shotgun (WGS) entry which is preliminary data.</text>
</comment>
<evidence type="ECO:0000313" key="5">
    <source>
        <dbReference type="Proteomes" id="UP000610966"/>
    </source>
</evidence>
<dbReference type="Proteomes" id="UP000610966">
    <property type="component" value="Unassembled WGS sequence"/>
</dbReference>
<dbReference type="Pfam" id="PF01370">
    <property type="entry name" value="Epimerase"/>
    <property type="match status" value="1"/>
</dbReference>
<dbReference type="InterPro" id="IPR001509">
    <property type="entry name" value="Epimerase_deHydtase"/>
</dbReference>
<evidence type="ECO:0000313" key="4">
    <source>
        <dbReference type="EMBL" id="GIH68788.1"/>
    </source>
</evidence>
<protein>
    <submittedName>
        <fullName evidence="4">NDP-sugar dehydratase or epimerase</fullName>
    </submittedName>
</protein>
<feature type="domain" description="NAD-dependent epimerase/dehydratase" evidence="3">
    <location>
        <begin position="5"/>
        <end position="238"/>
    </location>
</feature>
<proteinExistence type="inferred from homology"/>
<evidence type="ECO:0000259" key="3">
    <source>
        <dbReference type="Pfam" id="PF01370"/>
    </source>
</evidence>
<accession>A0A8J3RA24</accession>
<dbReference type="RefSeq" id="WP_204012077.1">
    <property type="nucleotide sequence ID" value="NZ_BOOG01000010.1"/>
</dbReference>
<keyword evidence="5" id="KW-1185">Reference proteome</keyword>
<comment type="similarity">
    <text evidence="1">Belongs to the NAD(P)-dependent epimerase/dehydratase family.</text>
</comment>